<evidence type="ECO:0000313" key="2">
    <source>
        <dbReference type="Proteomes" id="UP000464053"/>
    </source>
</evidence>
<accession>A0A6P1Q6P4</accession>
<name>A0A6P1Q6P4_9GAMM</name>
<dbReference type="InterPro" id="IPR017853">
    <property type="entry name" value="GH"/>
</dbReference>
<proteinExistence type="predicted"/>
<dbReference type="Gene3D" id="3.20.20.80">
    <property type="entry name" value="Glycosidases"/>
    <property type="match status" value="1"/>
</dbReference>
<dbReference type="PANTHER" id="PTHR42976">
    <property type="entry name" value="BIFUNCTIONAL CHITINASE/LYSOZYME-RELATED"/>
    <property type="match status" value="1"/>
</dbReference>
<evidence type="ECO:0000313" key="1">
    <source>
        <dbReference type="EMBL" id="QHM73485.1"/>
    </source>
</evidence>
<dbReference type="PANTHER" id="PTHR42976:SF1">
    <property type="entry name" value="GH18 DOMAIN-CONTAINING PROTEIN-RELATED"/>
    <property type="match status" value="1"/>
</dbReference>
<dbReference type="KEGG" id="mint:C7M51_03832"/>
<dbReference type="EMBL" id="CP028271">
    <property type="protein sequence ID" value="QHM73485.1"/>
    <property type="molecule type" value="Genomic_DNA"/>
</dbReference>
<dbReference type="Proteomes" id="UP000464053">
    <property type="component" value="Chromosome"/>
</dbReference>
<gene>
    <name evidence="1" type="primary">chiA</name>
    <name evidence="1" type="ORF">C7M51_03832</name>
</gene>
<dbReference type="SUPFAM" id="SSF51445">
    <property type="entry name" value="(Trans)glycosidases"/>
    <property type="match status" value="1"/>
</dbReference>
<reference evidence="1 2" key="1">
    <citation type="submission" date="2018-03" db="EMBL/GenBank/DDBJ databases">
        <title>Pantoea intestinalis SRCM103226 isolated form the mealworm.</title>
        <authorList>
            <person name="Jeong D.-Y."/>
            <person name="Kim J.W."/>
        </authorList>
    </citation>
    <scope>NUCLEOTIDE SEQUENCE [LARGE SCALE GENOMIC DNA]</scope>
    <source>
        <strain evidence="1 2">SRCM103226</strain>
    </source>
</reference>
<sequence length="303" mass="33946">MTTTYTPYIDVTVNAQWDDWQNYPQGRPNPEYTQRVIDWNIDGLILAFLTFEPKSESACWAAQPTMPLEWAKPLADDLNALGKKVIVSFGGAANYDISAKLPVEKLVETYEKTIDMFGVSGLDFDLENDLFDADKICEALKIVQKNHKDVAISFTLPVMPTGLTNTGLGIVRKAVDAGLTFVINGMAMDYYNPAYYDHMGKAANDAVTSMANQMATFYPTLSLRELYNKVAVTPMIGKNDDMSMFTLENAREVGVYAREHNVAFIGSWSFNRDNPSNSQWVELESSSNPQQTYSCEYAKYFIG</sequence>
<dbReference type="OrthoDB" id="6018988at2"/>
<protein>
    <submittedName>
        <fullName evidence="1">Putative bifunctional chitinase/lysozyme</fullName>
    </submittedName>
</protein>
<dbReference type="AlphaFoldDB" id="A0A6P1Q6P4"/>
<keyword evidence="2" id="KW-1185">Reference proteome</keyword>
<dbReference type="CDD" id="cd06543">
    <property type="entry name" value="GH18_PF-ChiA-like"/>
    <property type="match status" value="1"/>
</dbReference>
<dbReference type="RefSeq" id="WP_160623129.1">
    <property type="nucleotide sequence ID" value="NZ_CP028271.1"/>
</dbReference>
<organism evidence="1 2">
    <name type="scientific">Mixta intestinalis</name>
    <dbReference type="NCBI Taxonomy" id="1615494"/>
    <lineage>
        <taxon>Bacteria</taxon>
        <taxon>Pseudomonadati</taxon>
        <taxon>Pseudomonadota</taxon>
        <taxon>Gammaproteobacteria</taxon>
        <taxon>Enterobacterales</taxon>
        <taxon>Erwiniaceae</taxon>
        <taxon>Mixta</taxon>
    </lineage>
</organism>
<dbReference type="InterPro" id="IPR052750">
    <property type="entry name" value="GH18_Chitinase"/>
</dbReference>